<keyword evidence="1" id="KW-0812">Transmembrane</keyword>
<feature type="transmembrane region" description="Helical" evidence="1">
    <location>
        <begin position="124"/>
        <end position="142"/>
    </location>
</feature>
<name>A0A285N7A8_NATPI</name>
<sequence length="149" mass="16450">MTPPDETPARRRRFLAYVLAGLSPWVALVFPGRVDVFFAWGWINLDPWNAVTVYEYLFVYTRGPLALPRHIQAWPIATLLYAGAFASALAGVLFGREDRRLTAGLAALSMLSVLRFSAGFARPSITPVPIGVAVVALVVWWYDADLLTA</sequence>
<dbReference type="InterPro" id="IPR058363">
    <property type="entry name" value="DUF8050"/>
</dbReference>
<feature type="transmembrane region" description="Helical" evidence="1">
    <location>
        <begin position="73"/>
        <end position="94"/>
    </location>
</feature>
<reference evidence="3 4" key="1">
    <citation type="submission" date="2017-09" db="EMBL/GenBank/DDBJ databases">
        <authorList>
            <person name="Ehlers B."/>
            <person name="Leendertz F.H."/>
        </authorList>
    </citation>
    <scope>NUCLEOTIDE SEQUENCE [LARGE SCALE GENOMIC DNA]</scope>
    <source>
        <strain evidence="3 4">DSM 27208</strain>
    </source>
</reference>
<dbReference type="RefSeq" id="WP_097007790.1">
    <property type="nucleotide sequence ID" value="NZ_OBEJ01000001.1"/>
</dbReference>
<evidence type="ECO:0000313" key="4">
    <source>
        <dbReference type="Proteomes" id="UP000219453"/>
    </source>
</evidence>
<keyword evidence="1" id="KW-1133">Transmembrane helix</keyword>
<feature type="transmembrane region" description="Helical" evidence="1">
    <location>
        <begin position="14"/>
        <end position="32"/>
    </location>
</feature>
<evidence type="ECO:0000313" key="3">
    <source>
        <dbReference type="EMBL" id="SNZ05208.1"/>
    </source>
</evidence>
<feature type="domain" description="DUF8050" evidence="2">
    <location>
        <begin position="4"/>
        <end position="142"/>
    </location>
</feature>
<evidence type="ECO:0000256" key="1">
    <source>
        <dbReference type="SAM" id="Phobius"/>
    </source>
</evidence>
<dbReference type="Proteomes" id="UP000219453">
    <property type="component" value="Unassembled WGS sequence"/>
</dbReference>
<dbReference type="EMBL" id="OBEJ01000001">
    <property type="protein sequence ID" value="SNZ05208.1"/>
    <property type="molecule type" value="Genomic_DNA"/>
</dbReference>
<gene>
    <name evidence="3" type="ORF">SAMN06269185_0799</name>
</gene>
<accession>A0A285N7A8</accession>
<dbReference type="OrthoDB" id="214467at2157"/>
<evidence type="ECO:0000259" key="2">
    <source>
        <dbReference type="Pfam" id="PF26224"/>
    </source>
</evidence>
<keyword evidence="4" id="KW-1185">Reference proteome</keyword>
<dbReference type="AlphaFoldDB" id="A0A285N7A8"/>
<organism evidence="3 4">
    <name type="scientific">Natronoarchaeum philippinense</name>
    <dbReference type="NCBI Taxonomy" id="558529"/>
    <lineage>
        <taxon>Archaea</taxon>
        <taxon>Methanobacteriati</taxon>
        <taxon>Methanobacteriota</taxon>
        <taxon>Stenosarchaea group</taxon>
        <taxon>Halobacteria</taxon>
        <taxon>Halobacteriales</taxon>
        <taxon>Natronoarchaeaceae</taxon>
    </lineage>
</organism>
<dbReference type="Pfam" id="PF26224">
    <property type="entry name" value="DUF8050"/>
    <property type="match status" value="1"/>
</dbReference>
<proteinExistence type="predicted"/>
<protein>
    <submittedName>
        <fullName evidence="3">TIGR04206 family protein</fullName>
    </submittedName>
</protein>
<keyword evidence="1" id="KW-0472">Membrane</keyword>